<organism evidence="2 3">
    <name type="scientific">Synchytrium endobioticum</name>
    <dbReference type="NCBI Taxonomy" id="286115"/>
    <lineage>
        <taxon>Eukaryota</taxon>
        <taxon>Fungi</taxon>
        <taxon>Fungi incertae sedis</taxon>
        <taxon>Chytridiomycota</taxon>
        <taxon>Chytridiomycota incertae sedis</taxon>
        <taxon>Chytridiomycetes</taxon>
        <taxon>Synchytriales</taxon>
        <taxon>Synchytriaceae</taxon>
        <taxon>Synchytrium</taxon>
    </lineage>
</organism>
<evidence type="ECO:0000313" key="2">
    <source>
        <dbReference type="EMBL" id="TPX45215.1"/>
    </source>
</evidence>
<comment type="caution">
    <text evidence="2">The sequence shown here is derived from an EMBL/GenBank/DDBJ whole genome shotgun (WGS) entry which is preliminary data.</text>
</comment>
<proteinExistence type="predicted"/>
<gene>
    <name evidence="2" type="ORF">SeLEV6574_g04007</name>
</gene>
<evidence type="ECO:0000256" key="1">
    <source>
        <dbReference type="SAM" id="MobiDB-lite"/>
    </source>
</evidence>
<dbReference type="VEuPathDB" id="FungiDB:SeMB42_g03681"/>
<dbReference type="Proteomes" id="UP000320475">
    <property type="component" value="Unassembled WGS sequence"/>
</dbReference>
<dbReference type="AlphaFoldDB" id="A0A507D1I7"/>
<dbReference type="EMBL" id="QEAM01000149">
    <property type="protein sequence ID" value="TPX45215.1"/>
    <property type="molecule type" value="Genomic_DNA"/>
</dbReference>
<accession>A0A507D1I7</accession>
<sequence>MPENVNGQLRRVISAIVEVKDKMTMNDYQWEDAVAEISNIVAATPRPLSFVPQHVALPFEATPLFALLPSPENEYLQGSAPYRAFAGQCHLLLLWRCMQELSLLQWLKNRYVTERMPEYPGLTSEQVDGAITEMTEKAKDMLQAFDAYEKAAGGPDGKPHTSRLSGFERQEFLGLIGGNRLTSTWKDIIREDADKYIKDVNSALANVKSFYVPTGVDSLAYIQHVDGISPQVHYLISACPPPENLPPRYLELATKLHFLMANRLQMTDNQQDHKQKIVDLEVLIGYRWQLFSAYNLVSGVFSHFHAFSWGDASPNTGDQIDILGPATSAYSCPYDSTASGSGARTRADFEGGSSSGGRQNRRNRHSGGRFDVGDWGGFEHLG</sequence>
<feature type="region of interest" description="Disordered" evidence="1">
    <location>
        <begin position="337"/>
        <end position="369"/>
    </location>
</feature>
<reference evidence="2 3" key="1">
    <citation type="journal article" date="2019" name="Sci. Rep.">
        <title>Comparative genomics of chytrid fungi reveal insights into the obligate biotrophic and pathogenic lifestyle of Synchytrium endobioticum.</title>
        <authorList>
            <person name="van de Vossenberg B.T.L.H."/>
            <person name="Warris S."/>
            <person name="Nguyen H.D.T."/>
            <person name="van Gent-Pelzer M.P.E."/>
            <person name="Joly D.L."/>
            <person name="van de Geest H.C."/>
            <person name="Bonants P.J.M."/>
            <person name="Smith D.S."/>
            <person name="Levesque C.A."/>
            <person name="van der Lee T.A.J."/>
        </authorList>
    </citation>
    <scope>NUCLEOTIDE SEQUENCE [LARGE SCALE GENOMIC DNA]</scope>
    <source>
        <strain evidence="2 3">LEV6574</strain>
    </source>
</reference>
<name>A0A507D1I7_9FUNG</name>
<protein>
    <submittedName>
        <fullName evidence="2">Uncharacterized protein</fullName>
    </submittedName>
</protein>
<evidence type="ECO:0000313" key="3">
    <source>
        <dbReference type="Proteomes" id="UP000320475"/>
    </source>
</evidence>